<reference evidence="7 8" key="1">
    <citation type="submission" date="2014-03" db="EMBL/GenBank/DDBJ databases">
        <title>Genomics of Bifidobacteria.</title>
        <authorList>
            <person name="Ventura M."/>
            <person name="Milani C."/>
            <person name="Lugli G.A."/>
        </authorList>
    </citation>
    <scope>NUCLEOTIDE SEQUENCE [LARGE SCALE GENOMIC DNA]</scope>
    <source>
        <strain evidence="7 8">DSM 23975</strain>
    </source>
</reference>
<organism evidence="7 8">
    <name type="scientific">Bifidobacterium reuteri DSM 23975</name>
    <dbReference type="NCBI Taxonomy" id="1437610"/>
    <lineage>
        <taxon>Bacteria</taxon>
        <taxon>Bacillati</taxon>
        <taxon>Actinomycetota</taxon>
        <taxon>Actinomycetes</taxon>
        <taxon>Bifidobacteriales</taxon>
        <taxon>Bifidobacteriaceae</taxon>
        <taxon>Bifidobacterium</taxon>
    </lineage>
</organism>
<dbReference type="GO" id="GO:0008643">
    <property type="term" value="P:carbohydrate transport"/>
    <property type="evidence" value="ECO:0007669"/>
    <property type="project" value="InterPro"/>
</dbReference>
<dbReference type="SUPFAM" id="SSF103473">
    <property type="entry name" value="MFS general substrate transporter"/>
    <property type="match status" value="1"/>
</dbReference>
<dbReference type="Gene3D" id="1.20.1250.20">
    <property type="entry name" value="MFS general substrate transporter like domains"/>
    <property type="match status" value="2"/>
</dbReference>
<dbReference type="PANTHER" id="PTHR11328">
    <property type="entry name" value="MAJOR FACILITATOR SUPERFAMILY DOMAIN-CONTAINING PROTEIN"/>
    <property type="match status" value="1"/>
</dbReference>
<dbReference type="eggNOG" id="COG2211">
    <property type="taxonomic scope" value="Bacteria"/>
</dbReference>
<evidence type="ECO:0000313" key="7">
    <source>
        <dbReference type="EMBL" id="KFI85263.1"/>
    </source>
</evidence>
<feature type="transmembrane region" description="Helical" evidence="5">
    <location>
        <begin position="56"/>
        <end position="77"/>
    </location>
</feature>
<evidence type="ECO:0000256" key="1">
    <source>
        <dbReference type="ARBA" id="ARBA00004651"/>
    </source>
</evidence>
<feature type="transmembrane region" description="Helical" evidence="5">
    <location>
        <begin position="330"/>
        <end position="348"/>
    </location>
</feature>
<dbReference type="AlphaFoldDB" id="A0A087CPR3"/>
<feature type="transmembrane region" description="Helical" evidence="5">
    <location>
        <begin position="438"/>
        <end position="461"/>
    </location>
</feature>
<dbReference type="GO" id="GO:0005886">
    <property type="term" value="C:plasma membrane"/>
    <property type="evidence" value="ECO:0007669"/>
    <property type="project" value="UniProtKB-SubCell"/>
</dbReference>
<dbReference type="InterPro" id="IPR036259">
    <property type="entry name" value="MFS_trans_sf"/>
</dbReference>
<feature type="transmembrane region" description="Helical" evidence="5">
    <location>
        <begin position="138"/>
        <end position="160"/>
    </location>
</feature>
<dbReference type="Proteomes" id="UP000028984">
    <property type="component" value="Unassembled WGS sequence"/>
</dbReference>
<gene>
    <name evidence="7" type="ORF">BREU_1987</name>
</gene>
<feature type="domain" description="Major facilitator superfamily (MFS) profile" evidence="6">
    <location>
        <begin position="31"/>
        <end position="465"/>
    </location>
</feature>
<proteinExistence type="predicted"/>
<dbReference type="EMBL" id="JGZK01000008">
    <property type="protein sequence ID" value="KFI85263.1"/>
    <property type="molecule type" value="Genomic_DNA"/>
</dbReference>
<feature type="transmembrane region" description="Helical" evidence="5">
    <location>
        <begin position="107"/>
        <end position="126"/>
    </location>
</feature>
<feature type="transmembrane region" description="Helical" evidence="5">
    <location>
        <begin position="260"/>
        <end position="277"/>
    </location>
</feature>
<dbReference type="CDD" id="cd17332">
    <property type="entry name" value="MFS_MelB_like"/>
    <property type="match status" value="1"/>
</dbReference>
<keyword evidence="8" id="KW-1185">Reference proteome</keyword>
<feature type="transmembrane region" description="Helical" evidence="5">
    <location>
        <begin position="181"/>
        <end position="199"/>
    </location>
</feature>
<dbReference type="GO" id="GO:0006814">
    <property type="term" value="P:sodium ion transport"/>
    <property type="evidence" value="ECO:0007669"/>
    <property type="project" value="InterPro"/>
</dbReference>
<keyword evidence="4 5" id="KW-0472">Membrane</keyword>
<comment type="subcellular location">
    <subcellularLocation>
        <location evidence="1">Cell membrane</location>
        <topology evidence="1">Multi-pass membrane protein</topology>
    </subcellularLocation>
</comment>
<dbReference type="PROSITE" id="PS50850">
    <property type="entry name" value="MFS"/>
    <property type="match status" value="1"/>
</dbReference>
<dbReference type="InterPro" id="IPR039672">
    <property type="entry name" value="MFS_2"/>
</dbReference>
<feature type="transmembrane region" description="Helical" evidence="5">
    <location>
        <begin position="389"/>
        <end position="408"/>
    </location>
</feature>
<keyword evidence="2 5" id="KW-0812">Transmembrane</keyword>
<dbReference type="RefSeq" id="WP_238567031.1">
    <property type="nucleotide sequence ID" value="NZ_JDUW01000011.1"/>
</dbReference>
<keyword evidence="3 5" id="KW-1133">Transmembrane helix</keyword>
<feature type="transmembrane region" description="Helical" evidence="5">
    <location>
        <begin position="297"/>
        <end position="318"/>
    </location>
</feature>
<dbReference type="PANTHER" id="PTHR11328:SF24">
    <property type="entry name" value="MAJOR FACILITATOR SUPERFAMILY (MFS) PROFILE DOMAIN-CONTAINING PROTEIN"/>
    <property type="match status" value="1"/>
</dbReference>
<name>A0A087CPR3_9BIFI</name>
<evidence type="ECO:0000256" key="4">
    <source>
        <dbReference type="ARBA" id="ARBA00023136"/>
    </source>
</evidence>
<feature type="transmembrane region" description="Helical" evidence="5">
    <location>
        <begin position="354"/>
        <end position="377"/>
    </location>
</feature>
<evidence type="ECO:0000259" key="6">
    <source>
        <dbReference type="PROSITE" id="PS50850"/>
    </source>
</evidence>
<accession>A0A087CPR3</accession>
<dbReference type="InterPro" id="IPR020846">
    <property type="entry name" value="MFS_dom"/>
</dbReference>
<dbReference type="STRING" id="1437610.BREU_1987"/>
<protein>
    <submittedName>
        <fullName evidence="7">Na+/xyloside symporter related transporter</fullName>
    </submittedName>
</protein>
<sequence length="493" mass="53424">MSVALTGHVAMTTDNAKAQGEAADENFNGVLPLKEKLSYLSTDMAGNLLYSSLGTYIMFFYTDVFGITAAAAGWILLIARIGDCISAPVWGSIVDHTKTKWGQSRPFFLWMAVPFALTVFLAFTAPDLPPAGKVVYATITYILAAGLVYTGIQTPITAILSNLTPDPAERVKANTFRLSGGLFGTFITAVCTLPLVNWAGKAITGETNQKVGFMFTFAVYGVIAVALLWFAFRNIREHNYDPKTQNPLPFKESLHAIKGNWPWITLIIAFVIFWIAQEDRMSVAVYYAKYNLNNENLATVLNGMQILGLITTFLIPPLSKKLGKAGKTDTMILGMVMAIVGQLLLLTASNSFALFVVFWAISILGAAMALAMPFAMLADTVDYGEWKNGIRAAGLLSAVGASFCIQFGSGLGNLIPSKIMAAAGYVANQQQTPEALNAIQFCFIWLPIIVYAICIFIMLFYRRFEKNEPAIRAALADRRAKADAAADAAAAVA</sequence>
<evidence type="ECO:0000256" key="5">
    <source>
        <dbReference type="SAM" id="Phobius"/>
    </source>
</evidence>
<feature type="transmembrane region" description="Helical" evidence="5">
    <location>
        <begin position="211"/>
        <end position="232"/>
    </location>
</feature>
<comment type="caution">
    <text evidence="7">The sequence shown here is derived from an EMBL/GenBank/DDBJ whole genome shotgun (WGS) entry which is preliminary data.</text>
</comment>
<dbReference type="Pfam" id="PF13347">
    <property type="entry name" value="MFS_2"/>
    <property type="match status" value="1"/>
</dbReference>
<evidence type="ECO:0000256" key="2">
    <source>
        <dbReference type="ARBA" id="ARBA00022692"/>
    </source>
</evidence>
<dbReference type="NCBIfam" id="TIGR00792">
    <property type="entry name" value="gph"/>
    <property type="match status" value="1"/>
</dbReference>
<evidence type="ECO:0000313" key="8">
    <source>
        <dbReference type="Proteomes" id="UP000028984"/>
    </source>
</evidence>
<evidence type="ECO:0000256" key="3">
    <source>
        <dbReference type="ARBA" id="ARBA00022989"/>
    </source>
</evidence>
<dbReference type="InterPro" id="IPR001927">
    <property type="entry name" value="Na/Gal_symport"/>
</dbReference>
<dbReference type="GO" id="GO:0015293">
    <property type="term" value="F:symporter activity"/>
    <property type="evidence" value="ECO:0007669"/>
    <property type="project" value="InterPro"/>
</dbReference>